<dbReference type="EMBL" id="CM055730">
    <property type="protein sequence ID" value="KAJ8014041.1"/>
    <property type="molecule type" value="Genomic_DNA"/>
</dbReference>
<gene>
    <name evidence="1" type="ORF">DPEC_G00036130</name>
</gene>
<accession>A0ACC2HDR7</accession>
<keyword evidence="2" id="KW-1185">Reference proteome</keyword>
<evidence type="ECO:0000313" key="1">
    <source>
        <dbReference type="EMBL" id="KAJ8014041.1"/>
    </source>
</evidence>
<protein>
    <submittedName>
        <fullName evidence="1">Uncharacterized protein</fullName>
    </submittedName>
</protein>
<proteinExistence type="predicted"/>
<dbReference type="Proteomes" id="UP001157502">
    <property type="component" value="Chromosome 3"/>
</dbReference>
<evidence type="ECO:0000313" key="2">
    <source>
        <dbReference type="Proteomes" id="UP001157502"/>
    </source>
</evidence>
<reference evidence="1" key="1">
    <citation type="submission" date="2021-05" db="EMBL/GenBank/DDBJ databases">
        <authorList>
            <person name="Pan Q."/>
            <person name="Jouanno E."/>
            <person name="Zahm M."/>
            <person name="Klopp C."/>
            <person name="Cabau C."/>
            <person name="Louis A."/>
            <person name="Berthelot C."/>
            <person name="Parey E."/>
            <person name="Roest Crollius H."/>
            <person name="Montfort J."/>
            <person name="Robinson-Rechavi M."/>
            <person name="Bouchez O."/>
            <person name="Lampietro C."/>
            <person name="Lopez Roques C."/>
            <person name="Donnadieu C."/>
            <person name="Postlethwait J."/>
            <person name="Bobe J."/>
            <person name="Dillon D."/>
            <person name="Chandos A."/>
            <person name="von Hippel F."/>
            <person name="Guiguen Y."/>
        </authorList>
    </citation>
    <scope>NUCLEOTIDE SEQUENCE</scope>
    <source>
        <strain evidence="1">YG-Jan2019</strain>
    </source>
</reference>
<sequence>MLRTLEDKEKGNWKEHLPQIVHAYNCTKHEATGFSPHYLLYGRHPRLPVDLLFGLSSLEETDSPRGYAEKWAKRMKEAYQVASKNSQQSSAKGKRYYDQHLKGVILQPDDRVLVRNLGERGGTGKLRSYWEQTVYVVREQVNDSPVYKVSPETGGKVRTLHRNLLHVVTDLPVELPSQINTTQPRGRREQNHQGETKSERRHLEQ</sequence>
<name>A0ACC2HDR7_DALPE</name>
<comment type="caution">
    <text evidence="1">The sequence shown here is derived from an EMBL/GenBank/DDBJ whole genome shotgun (WGS) entry which is preliminary data.</text>
</comment>
<organism evidence="1 2">
    <name type="scientific">Dallia pectoralis</name>
    <name type="common">Alaska blackfish</name>
    <dbReference type="NCBI Taxonomy" id="75939"/>
    <lineage>
        <taxon>Eukaryota</taxon>
        <taxon>Metazoa</taxon>
        <taxon>Chordata</taxon>
        <taxon>Craniata</taxon>
        <taxon>Vertebrata</taxon>
        <taxon>Euteleostomi</taxon>
        <taxon>Actinopterygii</taxon>
        <taxon>Neopterygii</taxon>
        <taxon>Teleostei</taxon>
        <taxon>Protacanthopterygii</taxon>
        <taxon>Esociformes</taxon>
        <taxon>Umbridae</taxon>
        <taxon>Dallia</taxon>
    </lineage>
</organism>